<organism evidence="1 2">
    <name type="scientific">Drosophila gunungcola</name>
    <name type="common">fruit fly</name>
    <dbReference type="NCBI Taxonomy" id="103775"/>
    <lineage>
        <taxon>Eukaryota</taxon>
        <taxon>Metazoa</taxon>
        <taxon>Ecdysozoa</taxon>
        <taxon>Arthropoda</taxon>
        <taxon>Hexapoda</taxon>
        <taxon>Insecta</taxon>
        <taxon>Pterygota</taxon>
        <taxon>Neoptera</taxon>
        <taxon>Endopterygota</taxon>
        <taxon>Diptera</taxon>
        <taxon>Brachycera</taxon>
        <taxon>Muscomorpha</taxon>
        <taxon>Ephydroidea</taxon>
        <taxon>Drosophilidae</taxon>
        <taxon>Drosophila</taxon>
        <taxon>Sophophora</taxon>
    </lineage>
</organism>
<accession>A0A9P9YF71</accession>
<evidence type="ECO:0000313" key="2">
    <source>
        <dbReference type="Proteomes" id="UP001059596"/>
    </source>
</evidence>
<reference evidence="1" key="1">
    <citation type="journal article" date="2023" name="Genome Biol. Evol.">
        <title>Long-read-based Genome Assembly of Drosophila gunungcola Reveals Fewer Chemosensory Genes in Flower-breeding Species.</title>
        <authorList>
            <person name="Negi A."/>
            <person name="Liao B.Y."/>
            <person name="Yeh S.D."/>
        </authorList>
    </citation>
    <scope>NUCLEOTIDE SEQUENCE</scope>
    <source>
        <strain evidence="1">Sukarami</strain>
    </source>
</reference>
<gene>
    <name evidence="1" type="ORF">M5D96_011322</name>
</gene>
<comment type="caution">
    <text evidence="1">The sequence shown here is derived from an EMBL/GenBank/DDBJ whole genome shotgun (WGS) entry which is preliminary data.</text>
</comment>
<evidence type="ECO:0000313" key="1">
    <source>
        <dbReference type="EMBL" id="KAI8035891.1"/>
    </source>
</evidence>
<protein>
    <submittedName>
        <fullName evidence="1">Uncharacterized protein</fullName>
    </submittedName>
</protein>
<dbReference type="EMBL" id="JAMKOV010000028">
    <property type="protein sequence ID" value="KAI8035891.1"/>
    <property type="molecule type" value="Genomic_DNA"/>
</dbReference>
<keyword evidence="2" id="KW-1185">Reference proteome</keyword>
<proteinExistence type="predicted"/>
<sequence length="65" mass="7291">MLHVLTHEASCTELEDLIPTTAKIAHSLPINSDYAKRRLRQTLESIRHNLGMINYSGYKPGALNS</sequence>
<name>A0A9P9YF71_9MUSC</name>
<dbReference type="Proteomes" id="UP001059596">
    <property type="component" value="Unassembled WGS sequence"/>
</dbReference>
<dbReference type="AlphaFoldDB" id="A0A9P9YF71"/>